<comment type="caution">
    <text evidence="2">The sequence shown here is derived from an EMBL/GenBank/DDBJ whole genome shotgun (WGS) entry which is preliminary data.</text>
</comment>
<evidence type="ECO:0000313" key="3">
    <source>
        <dbReference type="Proteomes" id="UP001054837"/>
    </source>
</evidence>
<dbReference type="AlphaFoldDB" id="A0AAV4TE10"/>
<gene>
    <name evidence="2" type="ORF">CDAR_390771</name>
</gene>
<evidence type="ECO:0000256" key="1">
    <source>
        <dbReference type="SAM" id="MobiDB-lite"/>
    </source>
</evidence>
<protein>
    <submittedName>
        <fullName evidence="2">Uncharacterized protein</fullName>
    </submittedName>
</protein>
<proteinExistence type="predicted"/>
<dbReference type="Proteomes" id="UP001054837">
    <property type="component" value="Unassembled WGS sequence"/>
</dbReference>
<feature type="compositionally biased region" description="Basic and acidic residues" evidence="1">
    <location>
        <begin position="105"/>
        <end position="115"/>
    </location>
</feature>
<keyword evidence="3" id="KW-1185">Reference proteome</keyword>
<sequence>MILLYNKPNYEPKVFADTPTMQFFLSLALKTYIEIPWGVQKVQNSTLLFVLFRWILNNPFLHLLPVNKDCTARKLLRRGRFKRGELGARSFQLSFRKGKSLSSRRPKENEKKELKSPYFTSSSSYRFA</sequence>
<reference evidence="2 3" key="1">
    <citation type="submission" date="2021-06" db="EMBL/GenBank/DDBJ databases">
        <title>Caerostris darwini draft genome.</title>
        <authorList>
            <person name="Kono N."/>
            <person name="Arakawa K."/>
        </authorList>
    </citation>
    <scope>NUCLEOTIDE SEQUENCE [LARGE SCALE GENOMIC DNA]</scope>
</reference>
<evidence type="ECO:0000313" key="2">
    <source>
        <dbReference type="EMBL" id="GIY43456.1"/>
    </source>
</evidence>
<dbReference type="EMBL" id="BPLQ01009358">
    <property type="protein sequence ID" value="GIY43456.1"/>
    <property type="molecule type" value="Genomic_DNA"/>
</dbReference>
<feature type="compositionally biased region" description="Polar residues" evidence="1">
    <location>
        <begin position="118"/>
        <end position="128"/>
    </location>
</feature>
<organism evidence="2 3">
    <name type="scientific">Caerostris darwini</name>
    <dbReference type="NCBI Taxonomy" id="1538125"/>
    <lineage>
        <taxon>Eukaryota</taxon>
        <taxon>Metazoa</taxon>
        <taxon>Ecdysozoa</taxon>
        <taxon>Arthropoda</taxon>
        <taxon>Chelicerata</taxon>
        <taxon>Arachnida</taxon>
        <taxon>Araneae</taxon>
        <taxon>Araneomorphae</taxon>
        <taxon>Entelegynae</taxon>
        <taxon>Araneoidea</taxon>
        <taxon>Araneidae</taxon>
        <taxon>Caerostris</taxon>
    </lineage>
</organism>
<feature type="region of interest" description="Disordered" evidence="1">
    <location>
        <begin position="96"/>
        <end position="128"/>
    </location>
</feature>
<name>A0AAV4TE10_9ARAC</name>
<accession>A0AAV4TE10</accession>